<evidence type="ECO:0000313" key="1">
    <source>
        <dbReference type="EMBL" id="KAE9618145.1"/>
    </source>
</evidence>
<dbReference type="Proteomes" id="UP000447434">
    <property type="component" value="Chromosome 3"/>
</dbReference>
<dbReference type="AlphaFoldDB" id="A0A6A4QTJ5"/>
<dbReference type="EMBL" id="WOCE01000003">
    <property type="protein sequence ID" value="KAE9618145.1"/>
    <property type="molecule type" value="Genomic_DNA"/>
</dbReference>
<name>A0A6A4QTJ5_LUPAL</name>
<reference evidence="2" key="1">
    <citation type="journal article" date="2020" name="Nat. Commun.">
        <title>Genome sequence of the cluster root forming white lupin.</title>
        <authorList>
            <person name="Hufnagel B."/>
            <person name="Marques A."/>
            <person name="Soriano A."/>
            <person name="Marques L."/>
            <person name="Divol F."/>
            <person name="Doumas P."/>
            <person name="Sallet E."/>
            <person name="Mancinotti D."/>
            <person name="Carrere S."/>
            <person name="Marande W."/>
            <person name="Arribat S."/>
            <person name="Keller J."/>
            <person name="Huneau C."/>
            <person name="Blein T."/>
            <person name="Aime D."/>
            <person name="Laguerre M."/>
            <person name="Taylor J."/>
            <person name="Schubert V."/>
            <person name="Nelson M."/>
            <person name="Geu-Flores F."/>
            <person name="Crespi M."/>
            <person name="Gallardo-Guerrero K."/>
            <person name="Delaux P.-M."/>
            <person name="Salse J."/>
            <person name="Berges H."/>
            <person name="Guyot R."/>
            <person name="Gouzy J."/>
            <person name="Peret B."/>
        </authorList>
    </citation>
    <scope>NUCLEOTIDE SEQUENCE [LARGE SCALE GENOMIC DNA]</scope>
    <source>
        <strain evidence="2">cv. Amiga</strain>
    </source>
</reference>
<evidence type="ECO:0000313" key="2">
    <source>
        <dbReference type="Proteomes" id="UP000447434"/>
    </source>
</evidence>
<accession>A0A6A4QTJ5</accession>
<proteinExistence type="predicted"/>
<gene>
    <name evidence="1" type="ORF">Lalb_Chr03g0043061</name>
</gene>
<keyword evidence="2" id="KW-1185">Reference proteome</keyword>
<sequence length="41" mass="4684">MKMAKRNLIYVAHSNGVKGVDLNLNLNLNLNRPIISDNKYE</sequence>
<organism evidence="1 2">
    <name type="scientific">Lupinus albus</name>
    <name type="common">White lupine</name>
    <name type="synonym">Lupinus termis</name>
    <dbReference type="NCBI Taxonomy" id="3870"/>
    <lineage>
        <taxon>Eukaryota</taxon>
        <taxon>Viridiplantae</taxon>
        <taxon>Streptophyta</taxon>
        <taxon>Embryophyta</taxon>
        <taxon>Tracheophyta</taxon>
        <taxon>Spermatophyta</taxon>
        <taxon>Magnoliopsida</taxon>
        <taxon>eudicotyledons</taxon>
        <taxon>Gunneridae</taxon>
        <taxon>Pentapetalae</taxon>
        <taxon>rosids</taxon>
        <taxon>fabids</taxon>
        <taxon>Fabales</taxon>
        <taxon>Fabaceae</taxon>
        <taxon>Papilionoideae</taxon>
        <taxon>50 kb inversion clade</taxon>
        <taxon>genistoids sensu lato</taxon>
        <taxon>core genistoids</taxon>
        <taxon>Genisteae</taxon>
        <taxon>Lupinus</taxon>
    </lineage>
</organism>
<comment type="caution">
    <text evidence="1">The sequence shown here is derived from an EMBL/GenBank/DDBJ whole genome shotgun (WGS) entry which is preliminary data.</text>
</comment>
<protein>
    <submittedName>
        <fullName evidence="1">Uncharacterized protein</fullName>
    </submittedName>
</protein>